<dbReference type="AlphaFoldDB" id="A0AAN5LCE6"/>
<gene>
    <name evidence="6" type="ORF">I8Y21_004711</name>
</gene>
<evidence type="ECO:0000259" key="5">
    <source>
        <dbReference type="Pfam" id="PF01258"/>
    </source>
</evidence>
<organism evidence="6 7">
    <name type="scientific">Klebsiella oxytoca</name>
    <dbReference type="NCBI Taxonomy" id="571"/>
    <lineage>
        <taxon>Bacteria</taxon>
        <taxon>Pseudomonadati</taxon>
        <taxon>Pseudomonadota</taxon>
        <taxon>Gammaproteobacteria</taxon>
        <taxon>Enterobacterales</taxon>
        <taxon>Enterobacteriaceae</taxon>
        <taxon>Klebsiella/Raoultella group</taxon>
        <taxon>Klebsiella</taxon>
    </lineage>
</organism>
<dbReference type="PROSITE" id="PS01102">
    <property type="entry name" value="ZF_DKSA_1"/>
    <property type="match status" value="1"/>
</dbReference>
<name>A0AAN5LCE6_KLEOX</name>
<reference evidence="6" key="1">
    <citation type="journal article" date="2018" name="Genome Biol.">
        <title>SKESA: strategic k-mer extension for scrupulous assemblies.</title>
        <authorList>
            <person name="Souvorov A."/>
            <person name="Agarwala R."/>
            <person name="Lipman D.J."/>
        </authorList>
    </citation>
    <scope>NUCLEOTIDE SEQUENCE</scope>
    <source>
        <strain evidence="6">R404</strain>
    </source>
</reference>
<dbReference type="GO" id="GO:0008270">
    <property type="term" value="F:zinc ion binding"/>
    <property type="evidence" value="ECO:0007669"/>
    <property type="project" value="UniProtKB-KW"/>
</dbReference>
<dbReference type="Proteomes" id="UP000856143">
    <property type="component" value="Unassembled WGS sequence"/>
</dbReference>
<evidence type="ECO:0000313" key="6">
    <source>
        <dbReference type="EMBL" id="HAT1683949.1"/>
    </source>
</evidence>
<dbReference type="Gene3D" id="1.20.120.910">
    <property type="entry name" value="DksA, coiled-coil domain"/>
    <property type="match status" value="1"/>
</dbReference>
<keyword evidence="2" id="KW-0863">Zinc-finger</keyword>
<protein>
    <submittedName>
        <fullName evidence="6">TraR/DksA family transcriptional regulator</fullName>
    </submittedName>
</protein>
<evidence type="ECO:0000256" key="4">
    <source>
        <dbReference type="PROSITE-ProRule" id="PRU00510"/>
    </source>
</evidence>
<proteinExistence type="predicted"/>
<dbReference type="InterPro" id="IPR000962">
    <property type="entry name" value="Znf_DskA_TraR"/>
</dbReference>
<evidence type="ECO:0000256" key="1">
    <source>
        <dbReference type="ARBA" id="ARBA00022723"/>
    </source>
</evidence>
<sequence length="75" mass="8592">MDDIDRASALEAQFLARSLAEHRQRTHHAVPLTAVRYCEDCREVIPPERLAVIPDAVCCVDCQALREAYHVDQRF</sequence>
<comment type="caution">
    <text evidence="6">The sequence shown here is derived from an EMBL/GenBank/DDBJ whole genome shotgun (WGS) entry which is preliminary data.</text>
</comment>
<dbReference type="SUPFAM" id="SSF57716">
    <property type="entry name" value="Glucocorticoid receptor-like (DNA-binding domain)"/>
    <property type="match status" value="1"/>
</dbReference>
<evidence type="ECO:0000256" key="3">
    <source>
        <dbReference type="ARBA" id="ARBA00022833"/>
    </source>
</evidence>
<reference evidence="6" key="2">
    <citation type="submission" date="2020-11" db="EMBL/GenBank/DDBJ databases">
        <authorList>
            <consortium name="NCBI Pathogen Detection Project"/>
        </authorList>
    </citation>
    <scope>NUCLEOTIDE SEQUENCE</scope>
    <source>
        <strain evidence="6">R404</strain>
    </source>
</reference>
<dbReference type="PROSITE" id="PS51128">
    <property type="entry name" value="ZF_DKSA_2"/>
    <property type="match status" value="1"/>
</dbReference>
<evidence type="ECO:0000256" key="2">
    <source>
        <dbReference type="ARBA" id="ARBA00022771"/>
    </source>
</evidence>
<dbReference type="Pfam" id="PF01258">
    <property type="entry name" value="zf-dskA_traR"/>
    <property type="match status" value="1"/>
</dbReference>
<evidence type="ECO:0000313" key="7">
    <source>
        <dbReference type="Proteomes" id="UP000856143"/>
    </source>
</evidence>
<keyword evidence="1" id="KW-0479">Metal-binding</keyword>
<dbReference type="EMBL" id="DACSEO010000079">
    <property type="protein sequence ID" value="HAT1683949.1"/>
    <property type="molecule type" value="Genomic_DNA"/>
</dbReference>
<accession>A0AAN5LCE6</accession>
<feature type="domain" description="Zinc finger DksA/TraR C4-type" evidence="5">
    <location>
        <begin position="36"/>
        <end position="67"/>
    </location>
</feature>
<keyword evidence="3" id="KW-0862">Zinc</keyword>
<dbReference type="InterPro" id="IPR020458">
    <property type="entry name" value="Znf_DskA_TraR_CS"/>
</dbReference>
<dbReference type="NCBIfam" id="TIGR02419">
    <property type="entry name" value="C4_traR_proteo"/>
    <property type="match status" value="1"/>
</dbReference>
<feature type="zinc finger region" description="dksA C4-type" evidence="4">
    <location>
        <begin position="38"/>
        <end position="62"/>
    </location>
</feature>
<dbReference type="InterPro" id="IPR012783">
    <property type="entry name" value="Znf_C4_TraR"/>
</dbReference>